<reference evidence="2 3" key="1">
    <citation type="submission" date="2016-10" db="EMBL/GenBank/DDBJ databases">
        <authorList>
            <person name="de Groot N.N."/>
        </authorList>
    </citation>
    <scope>NUCLEOTIDE SEQUENCE [LARGE SCALE GENOMIC DNA]</scope>
    <source>
        <strain evidence="2 3">DSM 25186</strain>
    </source>
</reference>
<evidence type="ECO:0000313" key="3">
    <source>
        <dbReference type="Proteomes" id="UP000198510"/>
    </source>
</evidence>
<keyword evidence="1" id="KW-0472">Membrane</keyword>
<feature type="transmembrane region" description="Helical" evidence="1">
    <location>
        <begin position="96"/>
        <end position="114"/>
    </location>
</feature>
<dbReference type="AlphaFoldDB" id="A0A1G9R6F6"/>
<name>A0A1G9R6F6_9BACT</name>
<feature type="transmembrane region" description="Helical" evidence="1">
    <location>
        <begin position="184"/>
        <end position="205"/>
    </location>
</feature>
<dbReference type="STRING" id="1075417.SAMN05421823_11152"/>
<sequence length="206" mass="24295">MYLEVAMVYPFVIKVRRPLSAETLTDAEVLDLMRMRLVLEGYRLAQTEHRLEGKRKWGRRYRANTLFALPTLRLTVTVQRKKGRRYLRLVSKNNEAYYAIAAFGAASSLLSGAWQTGLLMFLIGFGWSSILFFLFQTPLHYFWLQRRAQALNEHYNTERRRYEQMMQLEEEARVEWGPIPRKDVVLLVLLLLGFGLLIYGAVRWWA</sequence>
<keyword evidence="1" id="KW-1133">Transmembrane helix</keyword>
<gene>
    <name evidence="2" type="ORF">SAMN05421823_11152</name>
</gene>
<evidence type="ECO:0000256" key="1">
    <source>
        <dbReference type="SAM" id="Phobius"/>
    </source>
</evidence>
<evidence type="ECO:0000313" key="2">
    <source>
        <dbReference type="EMBL" id="SDM18824.1"/>
    </source>
</evidence>
<keyword evidence="1" id="KW-0812">Transmembrane</keyword>
<feature type="transmembrane region" description="Helical" evidence="1">
    <location>
        <begin position="120"/>
        <end position="144"/>
    </location>
</feature>
<dbReference type="Proteomes" id="UP000198510">
    <property type="component" value="Unassembled WGS sequence"/>
</dbReference>
<dbReference type="EMBL" id="FNFO01000011">
    <property type="protein sequence ID" value="SDM18824.1"/>
    <property type="molecule type" value="Genomic_DNA"/>
</dbReference>
<keyword evidence="3" id="KW-1185">Reference proteome</keyword>
<organism evidence="2 3">
    <name type="scientific">Catalinimonas alkaloidigena</name>
    <dbReference type="NCBI Taxonomy" id="1075417"/>
    <lineage>
        <taxon>Bacteria</taxon>
        <taxon>Pseudomonadati</taxon>
        <taxon>Bacteroidota</taxon>
        <taxon>Cytophagia</taxon>
        <taxon>Cytophagales</taxon>
        <taxon>Catalimonadaceae</taxon>
        <taxon>Catalinimonas</taxon>
    </lineage>
</organism>
<accession>A0A1G9R6F6</accession>
<proteinExistence type="predicted"/>
<protein>
    <submittedName>
        <fullName evidence="2">Uncharacterized protein</fullName>
    </submittedName>
</protein>